<evidence type="ECO:0000256" key="6">
    <source>
        <dbReference type="SAM" id="MobiDB-lite"/>
    </source>
</evidence>
<dbReference type="InterPro" id="IPR000237">
    <property type="entry name" value="GRIP_dom"/>
</dbReference>
<feature type="coiled-coil region" evidence="5">
    <location>
        <begin position="33"/>
        <end position="445"/>
    </location>
</feature>
<evidence type="ECO:0000256" key="1">
    <source>
        <dbReference type="ARBA" id="ARBA00004496"/>
    </source>
</evidence>
<evidence type="ECO:0000256" key="2">
    <source>
        <dbReference type="ARBA" id="ARBA00022490"/>
    </source>
</evidence>
<evidence type="ECO:0000256" key="3">
    <source>
        <dbReference type="ARBA" id="ARBA00022553"/>
    </source>
</evidence>
<evidence type="ECO:0000256" key="5">
    <source>
        <dbReference type="SAM" id="Coils"/>
    </source>
</evidence>
<comment type="caution">
    <text evidence="8">The sequence shown here is derived from an EMBL/GenBank/DDBJ whole genome shotgun (WGS) entry which is preliminary data.</text>
</comment>
<dbReference type="Proteomes" id="UP001162162">
    <property type="component" value="Unassembled WGS sequence"/>
</dbReference>
<keyword evidence="4 5" id="KW-0175">Coiled coil</keyword>
<dbReference type="InterPro" id="IPR051841">
    <property type="entry name" value="MT-Golgi_org_protein"/>
</dbReference>
<gene>
    <name evidence="8" type="ORF">NQ318_019809</name>
</gene>
<dbReference type="PANTHER" id="PTHR18902:SF25">
    <property type="entry name" value="GRIP AND COILED-COIL DOMAIN-CONTAINING PROTEIN 2"/>
    <property type="match status" value="1"/>
</dbReference>
<reference evidence="8" key="1">
    <citation type="journal article" date="2023" name="Insect Mol. Biol.">
        <title>Genome sequencing provides insights into the evolution of gene families encoding plant cell wall-degrading enzymes in longhorned beetles.</title>
        <authorList>
            <person name="Shin N.R."/>
            <person name="Okamura Y."/>
            <person name="Kirsch R."/>
            <person name="Pauchet Y."/>
        </authorList>
    </citation>
    <scope>NUCLEOTIDE SEQUENCE</scope>
    <source>
        <strain evidence="8">AMC_N1</strain>
    </source>
</reference>
<dbReference type="Pfam" id="PF01465">
    <property type="entry name" value="GRIP"/>
    <property type="match status" value="1"/>
</dbReference>
<keyword evidence="3" id="KW-0597">Phosphoprotein</keyword>
<accession>A0AAV8YL07</accession>
<organism evidence="8 9">
    <name type="scientific">Aromia moschata</name>
    <dbReference type="NCBI Taxonomy" id="1265417"/>
    <lineage>
        <taxon>Eukaryota</taxon>
        <taxon>Metazoa</taxon>
        <taxon>Ecdysozoa</taxon>
        <taxon>Arthropoda</taxon>
        <taxon>Hexapoda</taxon>
        <taxon>Insecta</taxon>
        <taxon>Pterygota</taxon>
        <taxon>Neoptera</taxon>
        <taxon>Endopterygota</taxon>
        <taxon>Coleoptera</taxon>
        <taxon>Polyphaga</taxon>
        <taxon>Cucujiformia</taxon>
        <taxon>Chrysomeloidea</taxon>
        <taxon>Cerambycidae</taxon>
        <taxon>Cerambycinae</taxon>
        <taxon>Callichromatini</taxon>
        <taxon>Aromia</taxon>
    </lineage>
</organism>
<dbReference type="PROSITE" id="PS50913">
    <property type="entry name" value="GRIP"/>
    <property type="match status" value="1"/>
</dbReference>
<feature type="region of interest" description="Disordered" evidence="6">
    <location>
        <begin position="1283"/>
        <end position="1320"/>
    </location>
</feature>
<dbReference type="Gene3D" id="1.10.220.60">
    <property type="entry name" value="GRIP domain"/>
    <property type="match status" value="1"/>
</dbReference>
<proteinExistence type="predicted"/>
<evidence type="ECO:0000313" key="9">
    <source>
        <dbReference type="Proteomes" id="UP001162162"/>
    </source>
</evidence>
<dbReference type="SMART" id="SM00755">
    <property type="entry name" value="Grip"/>
    <property type="match status" value="1"/>
</dbReference>
<feature type="domain" description="GRIP" evidence="7">
    <location>
        <begin position="1389"/>
        <end position="1439"/>
    </location>
</feature>
<sequence>MDTSLTNDSRKANLEELSKEELVKRCKSLLTIAQKAKQAKDVLQDENNRLKQELDNKSGYANDVTQEIVEKLTQQKLVFVTTIEELKAKNSSLDSKLQIFEKELETCQEKLYTTDNENVSYKRQVTRLTDENEQLLTHLESLEKQIDELNKVGIQQRLQLLELESKAHENKPAINDNKVSELQCMLSVSLEEVKKLKSENNQLNEKVENLQINLSEKDKNIIVISEELQSKCDNLNKVTEELNEAKKIQSKHNDLVQEYEKLKRELSEAASQGELEEKIRELQAVNSNLKSKLKSYHSKITKFAGHAKELKEDKNRILQLFKVYTDQVKEWKEKLQDACQKFIVHISTMESENKQLKEEIEKLNGASSEIESHVMKEKSDLEKELNEAKATYESQLESIKRKNEEEIEILKGKLKEVESRNSNLNQNKEKYTKEYENQVEVLKTERTLIDREQLLQKNRNSELTNEVLLIKQLKQGVDEELAVLKQLNMDLTKEIKLLKQENASLRSTLEECQVKYSNVDKEIEQLTLSENELLSQVSLLKTEKDSLNIIIKEKETNHKRQMEEEQNRVAILETQVDDLNTQVKAYKERQLNEAAEKQLVERSCEEIKKLAEENKELTEENSTLHEKLDEIERKRLNVFHCESQTDEGSTDANDLDEQIANLKRENAELLTEMTEMNEAIKERGETISRLEVHCDEVMKKLQIYEAQANKNVDSITQKDEIIKQLQQENEQLKSKPDDVNSNSSKDEEINALRGEIEALREKLNSNFDAGYAESETMSTSTISRTEDANRLKDLEGSWEEKYGKLRNLAVKLKGKVRDLTNTLSKEQTEKEELQKKVTANLKSLQSLQNQSDKLEDDLEKSKQECKQYLNRLNSIGEDISKDKQLLVSKDDIISELKKELDGLRSDKQSMDNWKKQVSAKVQTLRKELEANNVLKKESENKIGKLTAELEEKEKVLKTEIENHKQTKNLLDLSNNECKKNSVLSLEMQDYERSVKETSKKLEKQQEQISNLRGQVESHKTTISALREQNALLEQRTREVEAELGSNLAEIATYKKKLGQLEEELQQKEDKVQSVNRLLEISRSENEELSTELSKVIAEHQKTNGVLKGERDHLRSQAMGLQQSLREAQDALRLKEDELCAVQREYEGYKVRAQSVLRQSQTRDVGLEEKLSEDVANFKAENSELRAELTKNLAKLKELEEAHEKSLREKEEGNRKVQEAEAEIEELKSQYAQLSNKHQRALAEHAETVRSLKLRHADTLSQCYRQQLAEQEARHGREVHELRDRIERAAPSPSDTPPAPPTAAREEGEGSESVDSAPAPSVLPVPLERLLAADADHEAARLRKRLDERDAKLAHLTALLADTEQDLAKHVQMNDLLKEEIRRHQRSVERERHAENLEYLKNVVFKFVTLSSGDERTRLVPVLNTILKLSPEETHKLNLVARGDTGVKGWANYLPAWSSPGKS</sequence>
<feature type="coiled-coil region" evidence="5">
    <location>
        <begin position="921"/>
        <end position="1137"/>
    </location>
</feature>
<protein>
    <recommendedName>
        <fullName evidence="7">GRIP domain-containing protein</fullName>
    </recommendedName>
</protein>
<comment type="subcellular location">
    <subcellularLocation>
        <location evidence="1">Cytoplasm</location>
    </subcellularLocation>
</comment>
<evidence type="ECO:0000256" key="4">
    <source>
        <dbReference type="ARBA" id="ARBA00023054"/>
    </source>
</evidence>
<dbReference type="GO" id="GO:0005794">
    <property type="term" value="C:Golgi apparatus"/>
    <property type="evidence" value="ECO:0007669"/>
    <property type="project" value="TreeGrafter"/>
</dbReference>
<name>A0AAV8YL07_9CUCU</name>
<feature type="coiled-coil region" evidence="5">
    <location>
        <begin position="1167"/>
        <end position="1243"/>
    </location>
</feature>
<evidence type="ECO:0000313" key="8">
    <source>
        <dbReference type="EMBL" id="KAJ8951834.1"/>
    </source>
</evidence>
<feature type="coiled-coil region" evidence="5">
    <location>
        <begin position="555"/>
        <end position="762"/>
    </location>
</feature>
<dbReference type="EMBL" id="JAPWTK010000078">
    <property type="protein sequence ID" value="KAJ8951834.1"/>
    <property type="molecule type" value="Genomic_DNA"/>
</dbReference>
<evidence type="ECO:0000259" key="7">
    <source>
        <dbReference type="PROSITE" id="PS50913"/>
    </source>
</evidence>
<feature type="coiled-coil region" evidence="5">
    <location>
        <begin position="470"/>
        <end position="529"/>
    </location>
</feature>
<feature type="coiled-coil region" evidence="5">
    <location>
        <begin position="1359"/>
        <end position="1393"/>
    </location>
</feature>
<dbReference type="PANTHER" id="PTHR18902">
    <property type="entry name" value="NUCLEAR MITOTIC APPARATUS PROTEIN 1-RELATED"/>
    <property type="match status" value="1"/>
</dbReference>
<keyword evidence="9" id="KW-1185">Reference proteome</keyword>
<keyword evidence="2" id="KW-0963">Cytoplasm</keyword>
<feature type="coiled-coil region" evidence="5">
    <location>
        <begin position="809"/>
        <end position="878"/>
    </location>
</feature>